<evidence type="ECO:0000313" key="1">
    <source>
        <dbReference type="EMBL" id="EAX90556.1"/>
    </source>
</evidence>
<dbReference type="EMBL" id="DS114098">
    <property type="protein sequence ID" value="EAX90556.1"/>
    <property type="molecule type" value="Genomic_DNA"/>
</dbReference>
<dbReference type="eggNOG" id="KOG0504">
    <property type="taxonomic scope" value="Eukaryota"/>
</dbReference>
<reference evidence="1" key="2">
    <citation type="journal article" date="2007" name="Science">
        <title>Draft genome sequence of the sexually transmitted pathogen Trichomonas vaginalis.</title>
        <authorList>
            <person name="Carlton J.M."/>
            <person name="Hirt R.P."/>
            <person name="Silva J.C."/>
            <person name="Delcher A.L."/>
            <person name="Schatz M."/>
            <person name="Zhao Q."/>
            <person name="Wortman J.R."/>
            <person name="Bidwell S.L."/>
            <person name="Alsmark U.C.M."/>
            <person name="Besteiro S."/>
            <person name="Sicheritz-Ponten T."/>
            <person name="Noel C.J."/>
            <person name="Dacks J.B."/>
            <person name="Foster P.G."/>
            <person name="Simillion C."/>
            <person name="Van de Peer Y."/>
            <person name="Miranda-Saavedra D."/>
            <person name="Barton G.J."/>
            <person name="Westrop G.D."/>
            <person name="Mueller S."/>
            <person name="Dessi D."/>
            <person name="Fiori P.L."/>
            <person name="Ren Q."/>
            <person name="Paulsen I."/>
            <person name="Zhang H."/>
            <person name="Bastida-Corcuera F.D."/>
            <person name="Simoes-Barbosa A."/>
            <person name="Brown M.T."/>
            <person name="Hayes R.D."/>
            <person name="Mukherjee M."/>
            <person name="Okumura C.Y."/>
            <person name="Schneider R."/>
            <person name="Smith A.J."/>
            <person name="Vanacova S."/>
            <person name="Villalvazo M."/>
            <person name="Haas B.J."/>
            <person name="Pertea M."/>
            <person name="Feldblyum T.V."/>
            <person name="Utterback T.R."/>
            <person name="Shu C.L."/>
            <person name="Osoegawa K."/>
            <person name="de Jong P.J."/>
            <person name="Hrdy I."/>
            <person name="Horvathova L."/>
            <person name="Zubacova Z."/>
            <person name="Dolezal P."/>
            <person name="Malik S.B."/>
            <person name="Logsdon J.M. Jr."/>
            <person name="Henze K."/>
            <person name="Gupta A."/>
            <person name="Wang C.C."/>
            <person name="Dunne R.L."/>
            <person name="Upcroft J.A."/>
            <person name="Upcroft P."/>
            <person name="White O."/>
            <person name="Salzberg S.L."/>
            <person name="Tang P."/>
            <person name="Chiu C.-H."/>
            <person name="Lee Y.-S."/>
            <person name="Embley T.M."/>
            <person name="Coombs G.H."/>
            <person name="Mottram J.C."/>
            <person name="Tachezy J."/>
            <person name="Fraser-Liggett C.M."/>
            <person name="Johnson P.J."/>
        </authorList>
    </citation>
    <scope>NUCLEOTIDE SEQUENCE [LARGE SCALE GENOMIC DNA]</scope>
    <source>
        <strain evidence="1">G3</strain>
    </source>
</reference>
<name>A2FX08_TRIV3</name>
<dbReference type="PANTHER" id="PTHR24164">
    <property type="entry name" value="RELA-ASSOCIATED INHIBITOR"/>
    <property type="match status" value="1"/>
</dbReference>
<organism evidence="1 2">
    <name type="scientific">Trichomonas vaginalis (strain ATCC PRA-98 / G3)</name>
    <dbReference type="NCBI Taxonomy" id="412133"/>
    <lineage>
        <taxon>Eukaryota</taxon>
        <taxon>Metamonada</taxon>
        <taxon>Parabasalia</taxon>
        <taxon>Trichomonadida</taxon>
        <taxon>Trichomonadidae</taxon>
        <taxon>Trichomonas</taxon>
    </lineage>
</organism>
<dbReference type="SMR" id="A2FX08"/>
<dbReference type="Pfam" id="PF12796">
    <property type="entry name" value="Ank_2"/>
    <property type="match status" value="1"/>
</dbReference>
<dbReference type="InterPro" id="IPR036770">
    <property type="entry name" value="Ankyrin_rpt-contain_sf"/>
</dbReference>
<gene>
    <name evidence="1" type="ORF">TVAG_408110</name>
</gene>
<dbReference type="InParanoid" id="A2FX08"/>
<reference evidence="1" key="1">
    <citation type="submission" date="2006-10" db="EMBL/GenBank/DDBJ databases">
        <authorList>
            <person name="Amadeo P."/>
            <person name="Zhao Q."/>
            <person name="Wortman J."/>
            <person name="Fraser-Liggett C."/>
            <person name="Carlton J."/>
        </authorList>
    </citation>
    <scope>NUCLEOTIDE SEQUENCE</scope>
    <source>
        <strain evidence="1">G3</strain>
    </source>
</reference>
<protein>
    <submittedName>
        <fullName evidence="1">Uncharacterized protein</fullName>
    </submittedName>
</protein>
<dbReference type="VEuPathDB" id="TrichDB:TVAG_408110"/>
<proteinExistence type="predicted"/>
<dbReference type="GO" id="GO:0006357">
    <property type="term" value="P:regulation of transcription by RNA polymerase II"/>
    <property type="evidence" value="ECO:0000318"/>
    <property type="project" value="GO_Central"/>
</dbReference>
<dbReference type="STRING" id="5722.A2FX08"/>
<dbReference type="VEuPathDB" id="TrichDB:TVAGG3_0076550"/>
<keyword evidence="2" id="KW-1185">Reference proteome</keyword>
<dbReference type="RefSeq" id="XP_001303486.1">
    <property type="nucleotide sequence ID" value="XM_001303485.1"/>
</dbReference>
<dbReference type="AlphaFoldDB" id="A2FX08"/>
<dbReference type="Gene3D" id="1.25.40.20">
    <property type="entry name" value="Ankyrin repeat-containing domain"/>
    <property type="match status" value="1"/>
</dbReference>
<evidence type="ECO:0000313" key="2">
    <source>
        <dbReference type="Proteomes" id="UP000001542"/>
    </source>
</evidence>
<dbReference type="InterPro" id="IPR002110">
    <property type="entry name" value="Ankyrin_rpt"/>
</dbReference>
<dbReference type="InterPro" id="IPR028320">
    <property type="entry name" value="iASPP"/>
</dbReference>
<sequence>MNIVTFNYIEIQRGNDITDTDTFSFIINDERIELSKFISIIISNSVHDAYLRDRSVKSVSKYLNLLCNNTIDMISEFFKTGVLRFENDHSHNRDVFEIGKAFEIDFLTSIFCAFVKSTYKEINEENFYDIYDCSTIENDTNRMNECISFFASKMFVLQEGYKIKTIKRYGYDFFESVLRSKSLKISNEDSLVSTIMSLSEDDISFFSLLNLVRVEFCNNISIKSIKNFAVKHGLESISTEVFESALLKRSKIHGELQLSNSNYFSLKAFPNKLQLSNANCFKVETLQNKLQLSNANEFCLDTFPNDLKISNVEEIRVNDNSYDNMRKLGSLRKEQQYYNQIYEVLEKASKEEDLLTIKFAVDEKYSNVRRNNERNMILEAAYKDNLCLVKDLFNQGADIRSRNIYNKTILHLFCEIGNLEGVKFALNYIDINDATFRNRTPLYFAIDNNHADICEFLSSQPNINKNVKNKDNETPLQFAIRLQRENIIEILRRNGFA</sequence>
<accession>A2FX08</accession>
<dbReference type="SMART" id="SM00248">
    <property type="entry name" value="ANK"/>
    <property type="match status" value="4"/>
</dbReference>
<dbReference type="Proteomes" id="UP000001542">
    <property type="component" value="Unassembled WGS sequence"/>
</dbReference>
<dbReference type="PANTHER" id="PTHR24164:SF4">
    <property type="entry name" value="RELA-ASSOCIATED INHIBITOR"/>
    <property type="match status" value="1"/>
</dbReference>
<dbReference type="SUPFAM" id="SSF48403">
    <property type="entry name" value="Ankyrin repeat"/>
    <property type="match status" value="1"/>
</dbReference>
<dbReference type="KEGG" id="tva:4748243"/>